<organism evidence="1 2">
    <name type="scientific">Arenibacter aquaticus</name>
    <dbReference type="NCBI Taxonomy" id="2489054"/>
    <lineage>
        <taxon>Bacteria</taxon>
        <taxon>Pseudomonadati</taxon>
        <taxon>Bacteroidota</taxon>
        <taxon>Flavobacteriia</taxon>
        <taxon>Flavobacteriales</taxon>
        <taxon>Flavobacteriaceae</taxon>
        <taxon>Arenibacter</taxon>
    </lineage>
</organism>
<dbReference type="OrthoDB" id="1093345at2"/>
<accession>A0A430K581</accession>
<dbReference type="SUPFAM" id="SSF50998">
    <property type="entry name" value="Quinoprotein alcohol dehydrogenase-like"/>
    <property type="match status" value="1"/>
</dbReference>
<comment type="caution">
    <text evidence="1">The sequence shown here is derived from an EMBL/GenBank/DDBJ whole genome shotgun (WGS) entry which is preliminary data.</text>
</comment>
<keyword evidence="2" id="KW-1185">Reference proteome</keyword>
<gene>
    <name evidence="1" type="ORF">EHW67_03150</name>
</gene>
<dbReference type="PROSITE" id="PS51257">
    <property type="entry name" value="PROKAR_LIPOPROTEIN"/>
    <property type="match status" value="1"/>
</dbReference>
<dbReference type="EMBL" id="RQPJ01000002">
    <property type="protein sequence ID" value="RTE54178.1"/>
    <property type="molecule type" value="Genomic_DNA"/>
</dbReference>
<dbReference type="AlphaFoldDB" id="A0A430K581"/>
<name>A0A430K581_9FLAO</name>
<dbReference type="Gene3D" id="2.130.10.10">
    <property type="entry name" value="YVTN repeat-like/Quinoprotein amine dehydrogenase"/>
    <property type="match status" value="1"/>
</dbReference>
<protein>
    <submittedName>
        <fullName evidence="1">Ribonuclease HII</fullName>
    </submittedName>
</protein>
<reference evidence="1 2" key="1">
    <citation type="submission" date="2018-11" db="EMBL/GenBank/DDBJ databases">
        <title>Arenibacter aquaticus sp.nov., a marine bacterium isolated from surface seawater in the South China Sea.</title>
        <authorList>
            <person name="Guo J."/>
            <person name="Sun J."/>
        </authorList>
    </citation>
    <scope>NUCLEOTIDE SEQUENCE [LARGE SCALE GENOMIC DNA]</scope>
    <source>
        <strain evidence="1 2">GUO666</strain>
    </source>
</reference>
<evidence type="ECO:0000313" key="1">
    <source>
        <dbReference type="EMBL" id="RTE54178.1"/>
    </source>
</evidence>
<proteinExistence type="predicted"/>
<sequence>MKYRLLLVFSLFIFTIGCEEQGTTTDPLLHYVPRNSSIIIKINDKPSFSSELENSDLLKTLSSTTTYNAVLGKLKSLQYIHPSGESILAFVELGKENFELLLVAENTNDLFQISEEPNVVVESINYEGKSFDKYNINNTNFFSTVIDNKIIVGSSQILIENLIRNNKELNVAEPLTKLYQIASSQSSANIFINANKSNSLLHHILADAFKVKISKFTDWISMDFNTNKDHLKLNGISMAQDSIMSFGSLFKNNHALTPRTPNIAPMGADAILAYTFDDYEAFAQNQKKYLDRSTVLDATFKAVEEVGHVFLNNDKAVILHTYGSEDILNFLDSIKKSSQEYQGNEIIALSESDFLDMYFTPLINGYKANYYTIIEDAFVFANTTETLKTIIGNFKNASTFEKTSTYNTAKAQLADESSILFVSKAEGIEYFLNEYFKEDLRKDIKIKDLDEYSFASQWVADDNFHHTNILFQKIAHETTLNKTIPYFTLQLETEIASLPQFVKNHRTNKDEIVVQDNDNNLYLISTDGKIIWKKELKGRIQGRIEQVDLYKNGKLQLAFTTNNQFLILDRNGKEVLPFNLTFDGGNLNPLAVFDYDRKKDYRFVVTQGNKVFMYNRQGQIVKGFKYTKAEQPIIGTPKHFRVGRKDYLVMKLESGELKILSRTGDVRVQVPNKIDFSDNEVLLHKNKFTVTDTKGRLYQIDQKGKLTTANLDLLPDHGLDATTNTLTVMNDNVLTIRSKKVELELGVYSKPRIFYLNDKIYVSVTDIQSQKIYLFDSQAKSISNFPVPGNSLIDLSDMDRDHKLELVAKDQDNAIIVYKIN</sequence>
<evidence type="ECO:0000313" key="2">
    <source>
        <dbReference type="Proteomes" id="UP000267585"/>
    </source>
</evidence>
<dbReference type="InterPro" id="IPR015943">
    <property type="entry name" value="WD40/YVTN_repeat-like_dom_sf"/>
</dbReference>
<dbReference type="Proteomes" id="UP000267585">
    <property type="component" value="Unassembled WGS sequence"/>
</dbReference>
<dbReference type="InterPro" id="IPR011047">
    <property type="entry name" value="Quinoprotein_ADH-like_sf"/>
</dbReference>
<dbReference type="RefSeq" id="WP_126160912.1">
    <property type="nucleotide sequence ID" value="NZ_RQPJ01000002.1"/>
</dbReference>